<name>A0ABQ6U7Q6_9ACTN</name>
<sequence length="180" mass="18247">MKVFPVALDSGETASLRSDDTTVWITPAATRWRRLLHWSAGAVMLGLGLAAISIGVGHAIGPAVGLWATAATVGLIIAGGIGAAVAAVLLWRAERHPGSAIHVRDISAARSEQANGGITVTIEHVNGVTHRFTGTGMTGARTAQLFARLLSAAAAPHDEESSAPHAGATTAAGRGANPVK</sequence>
<evidence type="ECO:0000313" key="4">
    <source>
        <dbReference type="Proteomes" id="UP000471364"/>
    </source>
</evidence>
<feature type="transmembrane region" description="Helical" evidence="2">
    <location>
        <begin position="35"/>
        <end position="60"/>
    </location>
</feature>
<accession>A0ABQ6U7Q6</accession>
<evidence type="ECO:0000256" key="1">
    <source>
        <dbReference type="SAM" id="MobiDB-lite"/>
    </source>
</evidence>
<keyword evidence="2" id="KW-0812">Transmembrane</keyword>
<dbReference type="Proteomes" id="UP000471364">
    <property type="component" value="Unassembled WGS sequence"/>
</dbReference>
<comment type="caution">
    <text evidence="3">The sequence shown here is derived from an EMBL/GenBank/DDBJ whole genome shotgun (WGS) entry which is preliminary data.</text>
</comment>
<feature type="region of interest" description="Disordered" evidence="1">
    <location>
        <begin position="157"/>
        <end position="180"/>
    </location>
</feature>
<dbReference type="EMBL" id="WAAR01000221">
    <property type="protein sequence ID" value="KAB1102870.1"/>
    <property type="molecule type" value="Genomic_DNA"/>
</dbReference>
<protein>
    <submittedName>
        <fullName evidence="3">Uncharacterized protein</fullName>
    </submittedName>
</protein>
<dbReference type="RefSeq" id="WP_123111663.1">
    <property type="nucleotide sequence ID" value="NZ_CBDRIQ010000020.1"/>
</dbReference>
<keyword evidence="2" id="KW-1133">Transmembrane helix</keyword>
<keyword evidence="2" id="KW-0472">Membrane</keyword>
<organism evidence="3 4">
    <name type="scientific">Micromonospora aurantiaca</name>
    <name type="common">nom. illeg.</name>
    <dbReference type="NCBI Taxonomy" id="47850"/>
    <lineage>
        <taxon>Bacteria</taxon>
        <taxon>Bacillati</taxon>
        <taxon>Actinomycetota</taxon>
        <taxon>Actinomycetes</taxon>
        <taxon>Micromonosporales</taxon>
        <taxon>Micromonosporaceae</taxon>
        <taxon>Micromonospora</taxon>
    </lineage>
</organism>
<gene>
    <name evidence="3" type="ORF">F6X54_30360</name>
</gene>
<evidence type="ECO:0000313" key="3">
    <source>
        <dbReference type="EMBL" id="KAB1102870.1"/>
    </source>
</evidence>
<keyword evidence="4" id="KW-1185">Reference proteome</keyword>
<proteinExistence type="predicted"/>
<feature type="compositionally biased region" description="Low complexity" evidence="1">
    <location>
        <begin position="166"/>
        <end position="180"/>
    </location>
</feature>
<feature type="transmembrane region" description="Helical" evidence="2">
    <location>
        <begin position="66"/>
        <end position="91"/>
    </location>
</feature>
<evidence type="ECO:0000256" key="2">
    <source>
        <dbReference type="SAM" id="Phobius"/>
    </source>
</evidence>
<reference evidence="3 4" key="1">
    <citation type="submission" date="2019-09" db="EMBL/GenBank/DDBJ databases">
        <title>High taxonomic diversity of Micromonospora strains isolated from Medicago sativa nodules in different geographical locations.</title>
        <authorList>
            <person name="Martinez-Hidalgo P."/>
            <person name="Flores-Felix J.D."/>
            <person name="Velazquez E."/>
            <person name="Brau L."/>
            <person name="Trujillo M.E."/>
            <person name="Martinez-Molina E."/>
        </authorList>
    </citation>
    <scope>NUCLEOTIDE SEQUENCE [LARGE SCALE GENOMIC DNA]</scope>
    <source>
        <strain evidence="3 4">ALFB5</strain>
    </source>
</reference>